<reference evidence="1 2" key="1">
    <citation type="journal article" date="2022" name="Nat. Plants">
        <title>Genomes of leafy and leafless Platanthera orchids illuminate the evolution of mycoheterotrophy.</title>
        <authorList>
            <person name="Li M.H."/>
            <person name="Liu K.W."/>
            <person name="Li Z."/>
            <person name="Lu H.C."/>
            <person name="Ye Q.L."/>
            <person name="Zhang D."/>
            <person name="Wang J.Y."/>
            <person name="Li Y.F."/>
            <person name="Zhong Z.M."/>
            <person name="Liu X."/>
            <person name="Yu X."/>
            <person name="Liu D.K."/>
            <person name="Tu X.D."/>
            <person name="Liu B."/>
            <person name="Hao Y."/>
            <person name="Liao X.Y."/>
            <person name="Jiang Y.T."/>
            <person name="Sun W.H."/>
            <person name="Chen J."/>
            <person name="Chen Y.Q."/>
            <person name="Ai Y."/>
            <person name="Zhai J.W."/>
            <person name="Wu S.S."/>
            <person name="Zhou Z."/>
            <person name="Hsiao Y.Y."/>
            <person name="Wu W.L."/>
            <person name="Chen Y.Y."/>
            <person name="Lin Y.F."/>
            <person name="Hsu J.L."/>
            <person name="Li C.Y."/>
            <person name="Wang Z.W."/>
            <person name="Zhao X."/>
            <person name="Zhong W.Y."/>
            <person name="Ma X.K."/>
            <person name="Ma L."/>
            <person name="Huang J."/>
            <person name="Chen G.Z."/>
            <person name="Huang M.Z."/>
            <person name="Huang L."/>
            <person name="Peng D.H."/>
            <person name="Luo Y.B."/>
            <person name="Zou S.Q."/>
            <person name="Chen S.P."/>
            <person name="Lan S."/>
            <person name="Tsai W.C."/>
            <person name="Van de Peer Y."/>
            <person name="Liu Z.J."/>
        </authorList>
    </citation>
    <scope>NUCLEOTIDE SEQUENCE [LARGE SCALE GENOMIC DNA]</scope>
    <source>
        <strain evidence="1">Lor288</strain>
    </source>
</reference>
<keyword evidence="2" id="KW-1185">Reference proteome</keyword>
<evidence type="ECO:0000313" key="1">
    <source>
        <dbReference type="EMBL" id="KAK8946175.1"/>
    </source>
</evidence>
<organism evidence="1 2">
    <name type="scientific">Platanthera guangdongensis</name>
    <dbReference type="NCBI Taxonomy" id="2320717"/>
    <lineage>
        <taxon>Eukaryota</taxon>
        <taxon>Viridiplantae</taxon>
        <taxon>Streptophyta</taxon>
        <taxon>Embryophyta</taxon>
        <taxon>Tracheophyta</taxon>
        <taxon>Spermatophyta</taxon>
        <taxon>Magnoliopsida</taxon>
        <taxon>Liliopsida</taxon>
        <taxon>Asparagales</taxon>
        <taxon>Orchidaceae</taxon>
        <taxon>Orchidoideae</taxon>
        <taxon>Orchideae</taxon>
        <taxon>Orchidinae</taxon>
        <taxon>Platanthera</taxon>
    </lineage>
</organism>
<comment type="caution">
    <text evidence="1">The sequence shown here is derived from an EMBL/GenBank/DDBJ whole genome shotgun (WGS) entry which is preliminary data.</text>
</comment>
<evidence type="ECO:0000313" key="2">
    <source>
        <dbReference type="Proteomes" id="UP001412067"/>
    </source>
</evidence>
<accession>A0ABR2LPK1</accession>
<sequence>MNPTKSYLEYQISFLYGEIEDCERCFTVFQQTIVRIFVYSDENTEDIEDRISETNKQNRSRQKIKSHIGTKSIARTIYEMGQLHGLERVFLVFAFREEKLMLKYHLIIPPYRTHKLPETNRTQTAVHEDAHSSLLEDSKTSLIVFNFTIEEADLLLKKAFGWIHSPYWGEERRKEAPQLDSIEQMIKNLPWIRMAGEGRRINEMRPAQSTST</sequence>
<name>A0ABR2LPK1_9ASPA</name>
<proteinExistence type="predicted"/>
<gene>
    <name evidence="1" type="ORF">KSP40_PGU004207</name>
</gene>
<protein>
    <submittedName>
        <fullName evidence="1">Uncharacterized protein</fullName>
    </submittedName>
</protein>
<dbReference type="EMBL" id="JBBWWR010000017">
    <property type="protein sequence ID" value="KAK8946175.1"/>
    <property type="molecule type" value="Genomic_DNA"/>
</dbReference>
<dbReference type="Proteomes" id="UP001412067">
    <property type="component" value="Unassembled WGS sequence"/>
</dbReference>